<keyword evidence="2" id="KW-1185">Reference proteome</keyword>
<dbReference type="AlphaFoldDB" id="A0A5C6F076"/>
<dbReference type="EMBL" id="SJPW01000004">
    <property type="protein sequence ID" value="TWU54788.1"/>
    <property type="molecule type" value="Genomic_DNA"/>
</dbReference>
<comment type="caution">
    <text evidence="1">The sequence shown here is derived from an EMBL/GenBank/DDBJ whole genome shotgun (WGS) entry which is preliminary data.</text>
</comment>
<organism evidence="1 2">
    <name type="scientific">Rubripirellula tenax</name>
    <dbReference type="NCBI Taxonomy" id="2528015"/>
    <lineage>
        <taxon>Bacteria</taxon>
        <taxon>Pseudomonadati</taxon>
        <taxon>Planctomycetota</taxon>
        <taxon>Planctomycetia</taxon>
        <taxon>Pirellulales</taxon>
        <taxon>Pirellulaceae</taxon>
        <taxon>Rubripirellula</taxon>
    </lineage>
</organism>
<proteinExistence type="predicted"/>
<gene>
    <name evidence="1" type="ORF">Poly51_35070</name>
</gene>
<evidence type="ECO:0000313" key="1">
    <source>
        <dbReference type="EMBL" id="TWU54788.1"/>
    </source>
</evidence>
<accession>A0A5C6F076</accession>
<name>A0A5C6F076_9BACT</name>
<sequence length="181" mass="20597">MGQTTFQKKWGANEREFATANADRRMRLQSTWVTNALRHFDLDELDTAKRSIKRAQEIAGVDLSARFAAIITDRIVREASGDIPEFDESIKLLKLLNEIDAIDIQRAISESFASDELQRWLRRSINAGSFRIWELVNELKCHRCDVSEEVMAAFERVLPDVAPKRPSVLQKAINTGLAEPV</sequence>
<evidence type="ECO:0000313" key="2">
    <source>
        <dbReference type="Proteomes" id="UP000318288"/>
    </source>
</evidence>
<reference evidence="1 2" key="1">
    <citation type="submission" date="2019-02" db="EMBL/GenBank/DDBJ databases">
        <title>Deep-cultivation of Planctomycetes and their phenomic and genomic characterization uncovers novel biology.</title>
        <authorList>
            <person name="Wiegand S."/>
            <person name="Jogler M."/>
            <person name="Boedeker C."/>
            <person name="Pinto D."/>
            <person name="Vollmers J."/>
            <person name="Rivas-Marin E."/>
            <person name="Kohn T."/>
            <person name="Peeters S.H."/>
            <person name="Heuer A."/>
            <person name="Rast P."/>
            <person name="Oberbeckmann S."/>
            <person name="Bunk B."/>
            <person name="Jeske O."/>
            <person name="Meyerdierks A."/>
            <person name="Storesund J.E."/>
            <person name="Kallscheuer N."/>
            <person name="Luecker S."/>
            <person name="Lage O.M."/>
            <person name="Pohl T."/>
            <person name="Merkel B.J."/>
            <person name="Hornburger P."/>
            <person name="Mueller R.-W."/>
            <person name="Bruemmer F."/>
            <person name="Labrenz M."/>
            <person name="Spormann A.M."/>
            <person name="Op Den Camp H."/>
            <person name="Overmann J."/>
            <person name="Amann R."/>
            <person name="Jetten M.S.M."/>
            <person name="Mascher T."/>
            <person name="Medema M.H."/>
            <person name="Devos D.P."/>
            <person name="Kaster A.-K."/>
            <person name="Ovreas L."/>
            <person name="Rohde M."/>
            <person name="Galperin M.Y."/>
            <person name="Jogler C."/>
        </authorList>
    </citation>
    <scope>NUCLEOTIDE SEQUENCE [LARGE SCALE GENOMIC DNA]</scope>
    <source>
        <strain evidence="1 2">Poly51</strain>
    </source>
</reference>
<dbReference type="Proteomes" id="UP000318288">
    <property type="component" value="Unassembled WGS sequence"/>
</dbReference>
<protein>
    <submittedName>
        <fullName evidence="1">Uncharacterized protein</fullName>
    </submittedName>
</protein>